<protein>
    <submittedName>
        <fullName evidence="1">Uncharacterized protein</fullName>
    </submittedName>
</protein>
<dbReference type="EMBL" id="CP049216">
    <property type="protein sequence ID" value="QTG12418.1"/>
    <property type="molecule type" value="Genomic_DNA"/>
</dbReference>
<gene>
    <name evidence="1" type="ORF">G6M86_03785</name>
</gene>
<dbReference type="RefSeq" id="WP_333721893.1">
    <property type="nucleotide sequence ID" value="NZ_CP049216.1"/>
</dbReference>
<proteinExistence type="predicted"/>
<sequence length="123" mass="13811">MAKARFPKLSCDKKPDPIERKIRNLTAKEFVDWMIKYHGLPKGSAETVRMNLEEQYKFHNLNGRLNSNPLTAEKMADALDEFWNASTQAVHHGNDQEIAMPIISAISQGFAAVSARLRKGGEA</sequence>
<accession>A0AAJ4T942</accession>
<name>A0AAJ4T942_AGRTU</name>
<dbReference type="AlphaFoldDB" id="A0AAJ4T942"/>
<reference evidence="1" key="1">
    <citation type="submission" date="2020-02" db="EMBL/GenBank/DDBJ databases">
        <title>Unexpected conservation and global transmission of agrobacterial virulence plasmids.</title>
        <authorList>
            <person name="Weisberg A.J."/>
            <person name="Davis E.W. II"/>
            <person name="Tabima J.R."/>
            <person name="Belcher M.S."/>
            <person name="Miller M."/>
            <person name="Kuo C.-H."/>
            <person name="Loper J.E."/>
            <person name="Grunwald N.J."/>
            <person name="Putnam M.L."/>
            <person name="Chang J.H."/>
        </authorList>
    </citation>
    <scope>NUCLEOTIDE SEQUENCE</scope>
    <source>
        <strain evidence="1">Q15/94</strain>
    </source>
</reference>
<evidence type="ECO:0000313" key="1">
    <source>
        <dbReference type="EMBL" id="QTG12418.1"/>
    </source>
</evidence>
<evidence type="ECO:0000313" key="2">
    <source>
        <dbReference type="Proteomes" id="UP000663946"/>
    </source>
</evidence>
<organism evidence="1 2">
    <name type="scientific">Agrobacterium tumefaciens</name>
    <dbReference type="NCBI Taxonomy" id="358"/>
    <lineage>
        <taxon>Bacteria</taxon>
        <taxon>Pseudomonadati</taxon>
        <taxon>Pseudomonadota</taxon>
        <taxon>Alphaproteobacteria</taxon>
        <taxon>Hyphomicrobiales</taxon>
        <taxon>Rhizobiaceae</taxon>
        <taxon>Rhizobium/Agrobacterium group</taxon>
        <taxon>Agrobacterium</taxon>
        <taxon>Agrobacterium tumefaciens complex</taxon>
    </lineage>
</organism>
<dbReference type="Proteomes" id="UP000663946">
    <property type="component" value="Chromosome 1"/>
</dbReference>